<reference evidence="1 2" key="1">
    <citation type="submission" date="2014-04" db="EMBL/GenBank/DDBJ databases">
        <authorList>
            <person name="Sears C."/>
            <person name="Carroll K."/>
            <person name="Sack B.R."/>
            <person name="Qadri F."/>
            <person name="Myers L.L."/>
            <person name="Chung G.-T."/>
            <person name="Escheverria P."/>
            <person name="Fraser C.M."/>
            <person name="Sadzewicz L."/>
            <person name="Shefchek K.A."/>
            <person name="Tallon L."/>
            <person name="Das S.P."/>
            <person name="Daugherty S."/>
            <person name="Mongodin E.F."/>
        </authorList>
    </citation>
    <scope>NUCLEOTIDE SEQUENCE [LARGE SCALE GENOMIC DNA]</scope>
    <source>
        <strain evidence="1 2">3776 D15 i</strain>
    </source>
</reference>
<sequence>MSYVTNIFILDLFVIQKAKIQINWQLIPKFVTNIYLLWY</sequence>
<comment type="caution">
    <text evidence="1">The sequence shown here is derived from an EMBL/GenBank/DDBJ whole genome shotgun (WGS) entry which is preliminary data.</text>
</comment>
<gene>
    <name evidence="1" type="ORF">M091_1283</name>
</gene>
<name>A0AB34L5X7_PARDI</name>
<dbReference type="EMBL" id="JNHK01000090">
    <property type="protein sequence ID" value="KDS36444.1"/>
    <property type="molecule type" value="Genomic_DNA"/>
</dbReference>
<organism evidence="1 2">
    <name type="scientific">Parabacteroides distasonis str. 3776 D15 i</name>
    <dbReference type="NCBI Taxonomy" id="1339342"/>
    <lineage>
        <taxon>Bacteria</taxon>
        <taxon>Pseudomonadati</taxon>
        <taxon>Bacteroidota</taxon>
        <taxon>Bacteroidia</taxon>
        <taxon>Bacteroidales</taxon>
        <taxon>Tannerellaceae</taxon>
        <taxon>Parabacteroides</taxon>
    </lineage>
</organism>
<protein>
    <submittedName>
        <fullName evidence="1">Uncharacterized protein</fullName>
    </submittedName>
</protein>
<dbReference type="Proteomes" id="UP000027850">
    <property type="component" value="Unassembled WGS sequence"/>
</dbReference>
<evidence type="ECO:0000313" key="1">
    <source>
        <dbReference type="EMBL" id="KDS36444.1"/>
    </source>
</evidence>
<dbReference type="AlphaFoldDB" id="A0AB34L5X7"/>
<evidence type="ECO:0000313" key="2">
    <source>
        <dbReference type="Proteomes" id="UP000027850"/>
    </source>
</evidence>
<accession>A0AB34L5X7</accession>
<proteinExistence type="predicted"/>